<keyword evidence="3" id="KW-1185">Reference proteome</keyword>
<proteinExistence type="predicted"/>
<feature type="compositionally biased region" description="Low complexity" evidence="1">
    <location>
        <begin position="1219"/>
        <end position="1228"/>
    </location>
</feature>
<feature type="region of interest" description="Disordered" evidence="1">
    <location>
        <begin position="1"/>
        <end position="44"/>
    </location>
</feature>
<feature type="compositionally biased region" description="Polar residues" evidence="1">
    <location>
        <begin position="1167"/>
        <end position="1179"/>
    </location>
</feature>
<evidence type="ECO:0000313" key="3">
    <source>
        <dbReference type="Proteomes" id="UP001430356"/>
    </source>
</evidence>
<protein>
    <recommendedName>
        <fullName evidence="4">Separase</fullName>
    </recommendedName>
</protein>
<feature type="region of interest" description="Disordered" evidence="1">
    <location>
        <begin position="447"/>
        <end position="483"/>
    </location>
</feature>
<feature type="compositionally biased region" description="Gly residues" evidence="1">
    <location>
        <begin position="467"/>
        <end position="483"/>
    </location>
</feature>
<feature type="compositionally biased region" description="Polar residues" evidence="1">
    <location>
        <begin position="920"/>
        <end position="941"/>
    </location>
</feature>
<name>A0AAW0ETM9_9TRYP</name>
<sequence>MRGAAVARPAAKDVWPQHASVGAQTKRKPPKDVGPGRCPPAPTRSARAEALVRHVAQLPAFLASAPAPVVPTPSLVGQYLEVQVAEVAAQLDAIRQAGNYGRLVLLLAELLDGDLAVGVTPRAVQSGILDLVHGCVAAIAKGETGVYPEQCSGIHERHTAGAVTTAGPHAPRSPGATFGSATTTARFGGGTVPIESLLPPLIDQPLKQLRDGGAIVTDDERAAAEMEMWESYMATARAATTAEEAMAIPTAAAAGATAGEAAAAGSCGADASVAYPFKASGAAASPAVRATALRSLPAALCAVIERCTAAPLVCLTLQDQRCQAAAVRDVLGALLAIMKGIDADAGLGVCEKASLVSRSSASSAHGGAATASAAHSLQTVRLTALKGIAQVLATYLDGAGAAPREAAPPSKSPDTLTAGLDILDVPRVFEDVTQQWAQTLALLAAEAGRGDGDDDPPVSGADSPSRRGGGGGSGGGGVSGSEGGDGAATQLHWLLRIAYQVIAAEQQEASSGGTRATPRTHLLPPLLIPVAVRTLSLVCASRRMACRAVSYAQLCVDVLWGASLLAPSESARQLVYGVAARPATTAAAAVTASGSGNVSAAHSSRIEANSPVTDLFLALLHQFNEGHSAAHCELRDDLVCLLANLLRYDTQYVEDELATRRGAGSGARRTSLDSLSCLSTSPSSAAAGVTPMSLSVATAEALNAVAALLFETTCGAELMVSPHSASSNAAAAADEEEATASALLSLDAARRHALRFQSIATSVARRRELLDFKICGWQLLEAHCSWQLAHLTYREYVHYHDTASHVAGKASAASAPHHHHHQRTAPVGQVTGEDAGDEVVTAALWGVQLSQLGFLDVLLLYVDTRTDEAAVVAWTREELLLLEVEAWQLLTSMILFAQHLDAKSGGLRVRRHRRYEHKPSSASLQLRRQRQSDGPSSQSVSLEAGGEPHDGDSDADDLDDDRSGVLYGADMHFIAAGGVQVALHYLRTAPREAEEVKRWALVTVAAIARTSSSGEAHGRSGTFTDKELDLVQTALTQHAPSLVPFLVKLIEEVDVHVDIAGVPAALPPVISSVAASMATAPRAWGRRPTRDGGNVHSSTAATVTAPHSGARWSWLPQSTASAALVAWCLLRCIGDVVLAEVGTVRELALPLLDDGAIMHSVDEESGGSKSPTSHVTGSEVSGARRGKDGNARLPQSRAVVNHEACDEQLDLSVAAASSSSYSSSSGSSMGPLEAGRADEDDVSNPSGRRSRSRAHSHDVGVGVSAGDTPPSHRRTLLRSVHSQVLRIPELFAEEGGVDLLTSWLRHIIQLCSSGLPEERRQHRHRQEPQQQQQQRRTRPPRPADGGADAVPQLTTQEIAELEHYSDVLLLLLDVFRAIVLGCKANETQFVKAGGVHGMLDLMEAYALAHGLIRQASQHARLTVAPDSCSTWSTSSAAVEHRETGGLLHYATTLLSDLLDSCPRAIDAFATWRSSRIALSPLTADVHECRLRSDDGIEAVQLLLCLWASEMPTQRSSSSGGGGSLGCSAGVEAAVTPSGLELLRLHLRPTLRTGLKEEYVCRLLRRRAKLGVLQAQTIRDYYHYLHTDTVAQQPAGSGEEDGVPDFVVLAYMERLMSRSSRRSAVAPEQQIALLVCDALGLCMKVYGCLATVGFDSLRAAEVETSTAPSMGVGLSSLERSFLIQVAALPALCVDEISVAMAQVALEGHDIAADADLEESGSDAEKDDVGAWRPTTPDRRVLRAAAEEASVRAGELGQLIEVGAQVQQARESQLYNRFLITQMRQPVGQPADGRPGAVKGAWKTQRRLSATRGSALVGTGGTPALSAADLAARLSTRLAAEQQHQQQRIASTARARQLFDGTNTCASVSGEQSTASALSAIPAVLGSARTPYAPLMDSVNAATEERLPATSFMVVAPPRQPTVPLTQRRQQRQAMIARSLRKLPLDRPALPGPSKQPQ</sequence>
<feature type="region of interest" description="Disordered" evidence="1">
    <location>
        <begin position="1162"/>
        <end position="1194"/>
    </location>
</feature>
<dbReference type="Proteomes" id="UP001430356">
    <property type="component" value="Unassembled WGS sequence"/>
</dbReference>
<feature type="region of interest" description="Disordered" evidence="1">
    <location>
        <begin position="1317"/>
        <end position="1349"/>
    </location>
</feature>
<reference evidence="2 3" key="1">
    <citation type="journal article" date="2021" name="MBio">
        <title>A New Model Trypanosomatid, Novymonas esmeraldas: Genomic Perception of Its 'Candidatus Pandoraea novymonadis' Endosymbiont.</title>
        <authorList>
            <person name="Zakharova A."/>
            <person name="Saura A."/>
            <person name="Butenko A."/>
            <person name="Podesvova L."/>
            <person name="Warmusova S."/>
            <person name="Kostygov A.Y."/>
            <person name="Nenarokova A."/>
            <person name="Lukes J."/>
            <person name="Opperdoes F.R."/>
            <person name="Yurchenko V."/>
        </authorList>
    </citation>
    <scope>NUCLEOTIDE SEQUENCE [LARGE SCALE GENOMIC DNA]</scope>
    <source>
        <strain evidence="2 3">E262AT.01</strain>
    </source>
</reference>
<dbReference type="InterPro" id="IPR048732">
    <property type="entry name" value="CFA69"/>
</dbReference>
<evidence type="ECO:0008006" key="4">
    <source>
        <dbReference type="Google" id="ProtNLM"/>
    </source>
</evidence>
<evidence type="ECO:0000313" key="2">
    <source>
        <dbReference type="EMBL" id="KAK7197605.1"/>
    </source>
</evidence>
<feature type="region of interest" description="Disordered" evidence="1">
    <location>
        <begin position="1219"/>
        <end position="1274"/>
    </location>
</feature>
<gene>
    <name evidence="2" type="ORF">NESM_000711100</name>
</gene>
<comment type="caution">
    <text evidence="2">The sequence shown here is derived from an EMBL/GenBank/DDBJ whole genome shotgun (WGS) entry which is preliminary data.</text>
</comment>
<feature type="region of interest" description="Disordered" evidence="1">
    <location>
        <begin position="1081"/>
        <end position="1102"/>
    </location>
</feature>
<dbReference type="EMBL" id="JAECZO010000112">
    <property type="protein sequence ID" value="KAK7197605.1"/>
    <property type="molecule type" value="Genomic_DNA"/>
</dbReference>
<dbReference type="PANTHER" id="PTHR14716:SF0">
    <property type="entry name" value="CILIA- AND FLAGELLA-ASSOCIATED PROTEIN 69"/>
    <property type="match status" value="1"/>
</dbReference>
<organism evidence="2 3">
    <name type="scientific">Novymonas esmeraldas</name>
    <dbReference type="NCBI Taxonomy" id="1808958"/>
    <lineage>
        <taxon>Eukaryota</taxon>
        <taxon>Discoba</taxon>
        <taxon>Euglenozoa</taxon>
        <taxon>Kinetoplastea</taxon>
        <taxon>Metakinetoplastina</taxon>
        <taxon>Trypanosomatida</taxon>
        <taxon>Trypanosomatidae</taxon>
        <taxon>Novymonas</taxon>
    </lineage>
</organism>
<feature type="region of interest" description="Disordered" evidence="1">
    <location>
        <begin position="914"/>
        <end position="961"/>
    </location>
</feature>
<dbReference type="PANTHER" id="PTHR14716">
    <property type="entry name" value="CILIA- AND FLAGELLA-ASSOCIATED PROTEIN 69"/>
    <property type="match status" value="1"/>
</dbReference>
<evidence type="ECO:0000256" key="1">
    <source>
        <dbReference type="SAM" id="MobiDB-lite"/>
    </source>
</evidence>
<accession>A0AAW0ETM9</accession>